<dbReference type="Gene3D" id="1.10.238.10">
    <property type="entry name" value="EF-hand"/>
    <property type="match status" value="3"/>
</dbReference>
<feature type="compositionally biased region" description="Basic and acidic residues" evidence="5">
    <location>
        <begin position="754"/>
        <end position="775"/>
    </location>
</feature>
<feature type="region of interest" description="Disordered" evidence="5">
    <location>
        <begin position="1265"/>
        <end position="1290"/>
    </location>
</feature>
<dbReference type="InterPro" id="IPR002048">
    <property type="entry name" value="EF_hand_dom"/>
</dbReference>
<feature type="coiled-coil region" evidence="4">
    <location>
        <begin position="2558"/>
        <end position="2621"/>
    </location>
</feature>
<dbReference type="PROSITE" id="PS00018">
    <property type="entry name" value="EF_HAND_1"/>
    <property type="match status" value="4"/>
</dbReference>
<dbReference type="InterPro" id="IPR018247">
    <property type="entry name" value="EF_Hand_1_Ca_BS"/>
</dbReference>
<feature type="coiled-coil region" evidence="4">
    <location>
        <begin position="2691"/>
        <end position="2765"/>
    </location>
</feature>
<dbReference type="EMBL" id="JWZX01000572">
    <property type="protein sequence ID" value="KOO43075.1"/>
    <property type="molecule type" value="Genomic_DNA"/>
</dbReference>
<feature type="region of interest" description="Disordered" evidence="5">
    <location>
        <begin position="753"/>
        <end position="775"/>
    </location>
</feature>
<feature type="coiled-coil region" evidence="4">
    <location>
        <begin position="461"/>
        <end position="516"/>
    </location>
</feature>
<comment type="caution">
    <text evidence="7">The sequence shown here is derived from an EMBL/GenBank/DDBJ whole genome shotgun (WGS) entry which is preliminary data.</text>
</comment>
<accession>A0A0M0KW77</accession>
<evidence type="ECO:0000259" key="6">
    <source>
        <dbReference type="PROSITE" id="PS50222"/>
    </source>
</evidence>
<feature type="region of interest" description="Disordered" evidence="5">
    <location>
        <begin position="1798"/>
        <end position="1818"/>
    </location>
</feature>
<evidence type="ECO:0000256" key="5">
    <source>
        <dbReference type="SAM" id="MobiDB-lite"/>
    </source>
</evidence>
<dbReference type="Proteomes" id="UP000037460">
    <property type="component" value="Unassembled WGS sequence"/>
</dbReference>
<dbReference type="Pfam" id="PF13499">
    <property type="entry name" value="EF-hand_7"/>
    <property type="match status" value="2"/>
</dbReference>
<evidence type="ECO:0000313" key="8">
    <source>
        <dbReference type="Proteomes" id="UP000037460"/>
    </source>
</evidence>
<feature type="region of interest" description="Disordered" evidence="5">
    <location>
        <begin position="3101"/>
        <end position="3128"/>
    </location>
</feature>
<gene>
    <name evidence="7" type="ORF">Ctob_010807</name>
</gene>
<evidence type="ECO:0000256" key="2">
    <source>
        <dbReference type="ARBA" id="ARBA00022737"/>
    </source>
</evidence>
<feature type="coiled-coil region" evidence="4">
    <location>
        <begin position="1488"/>
        <end position="1558"/>
    </location>
</feature>
<dbReference type="SUPFAM" id="SSF47473">
    <property type="entry name" value="EF-hand"/>
    <property type="match status" value="2"/>
</dbReference>
<feature type="coiled-coil region" evidence="4">
    <location>
        <begin position="1101"/>
        <end position="1162"/>
    </location>
</feature>
<dbReference type="InterPro" id="IPR011992">
    <property type="entry name" value="EF-hand-dom_pair"/>
</dbReference>
<dbReference type="PROSITE" id="PS50222">
    <property type="entry name" value="EF_HAND_2"/>
    <property type="match status" value="5"/>
</dbReference>
<keyword evidence="1" id="KW-0479">Metal-binding</keyword>
<evidence type="ECO:0000313" key="7">
    <source>
        <dbReference type="EMBL" id="KOO43075.1"/>
    </source>
</evidence>
<feature type="coiled-coil region" evidence="4">
    <location>
        <begin position="2015"/>
        <end position="2092"/>
    </location>
</feature>
<dbReference type="SMART" id="SM00054">
    <property type="entry name" value="EFh"/>
    <property type="match status" value="6"/>
</dbReference>
<feature type="coiled-coil region" evidence="4">
    <location>
        <begin position="111"/>
        <end position="249"/>
    </location>
</feature>
<feature type="coiled-coil region" evidence="4">
    <location>
        <begin position="1895"/>
        <end position="1954"/>
    </location>
</feature>
<feature type="compositionally biased region" description="Basic and acidic residues" evidence="5">
    <location>
        <begin position="1273"/>
        <end position="1290"/>
    </location>
</feature>
<proteinExistence type="predicted"/>
<feature type="coiled-coil region" evidence="4">
    <location>
        <begin position="2828"/>
        <end position="2862"/>
    </location>
</feature>
<keyword evidence="2" id="KW-0677">Repeat</keyword>
<dbReference type="CDD" id="cd00051">
    <property type="entry name" value="EFh"/>
    <property type="match status" value="3"/>
</dbReference>
<feature type="compositionally biased region" description="Basic and acidic residues" evidence="5">
    <location>
        <begin position="1800"/>
        <end position="1818"/>
    </location>
</feature>
<feature type="domain" description="EF-hand" evidence="6">
    <location>
        <begin position="3374"/>
        <end position="3409"/>
    </location>
</feature>
<feature type="domain" description="EF-hand" evidence="6">
    <location>
        <begin position="3410"/>
        <end position="3445"/>
    </location>
</feature>
<feature type="region of interest" description="Disordered" evidence="5">
    <location>
        <begin position="1011"/>
        <end position="1030"/>
    </location>
</feature>
<feature type="domain" description="EF-hand" evidence="6">
    <location>
        <begin position="3185"/>
        <end position="3220"/>
    </location>
</feature>
<feature type="domain" description="EF-hand" evidence="6">
    <location>
        <begin position="3149"/>
        <end position="3184"/>
    </location>
</feature>
<reference evidence="8" key="1">
    <citation type="journal article" date="2015" name="PLoS Genet.">
        <title>Genome Sequence and Transcriptome Analyses of Chrysochromulina tobin: Metabolic Tools for Enhanced Algal Fitness in the Prominent Order Prymnesiales (Haptophyceae).</title>
        <authorList>
            <person name="Hovde B.T."/>
            <person name="Deodato C.R."/>
            <person name="Hunsperger H.M."/>
            <person name="Ryken S.A."/>
            <person name="Yost W."/>
            <person name="Jha R.K."/>
            <person name="Patterson J."/>
            <person name="Monnat R.J. Jr."/>
            <person name="Barlow S.B."/>
            <person name="Starkenburg S.R."/>
            <person name="Cattolico R.A."/>
        </authorList>
    </citation>
    <scope>NUCLEOTIDE SEQUENCE</scope>
    <source>
        <strain evidence="8">CCMP291</strain>
    </source>
</reference>
<feature type="coiled-coil region" evidence="4">
    <location>
        <begin position="2155"/>
        <end position="2213"/>
    </location>
</feature>
<dbReference type="GO" id="GO:0005509">
    <property type="term" value="F:calcium ion binding"/>
    <property type="evidence" value="ECO:0007669"/>
    <property type="project" value="InterPro"/>
</dbReference>
<name>A0A0M0KW77_9EUKA</name>
<feature type="coiled-coil region" evidence="4">
    <location>
        <begin position="2991"/>
        <end position="3100"/>
    </location>
</feature>
<feature type="coiled-coil region" evidence="4">
    <location>
        <begin position="317"/>
        <end position="384"/>
    </location>
</feature>
<evidence type="ECO:0000256" key="4">
    <source>
        <dbReference type="SAM" id="Coils"/>
    </source>
</evidence>
<feature type="coiled-coil region" evidence="4">
    <location>
        <begin position="1368"/>
        <end position="1427"/>
    </location>
</feature>
<protein>
    <submittedName>
        <fullName evidence="7">Protein cal-2</fullName>
    </submittedName>
</protein>
<feature type="coiled-coil region" evidence="4">
    <location>
        <begin position="2292"/>
        <end position="2366"/>
    </location>
</feature>
<dbReference type="OrthoDB" id="293868at2759"/>
<organism evidence="7 8">
    <name type="scientific">Chrysochromulina tobinii</name>
    <dbReference type="NCBI Taxonomy" id="1460289"/>
    <lineage>
        <taxon>Eukaryota</taxon>
        <taxon>Haptista</taxon>
        <taxon>Haptophyta</taxon>
        <taxon>Prymnesiophyceae</taxon>
        <taxon>Prymnesiales</taxon>
        <taxon>Chrysochromulinaceae</taxon>
        <taxon>Chrysochromulina</taxon>
    </lineage>
</organism>
<dbReference type="PANTHER" id="PTHR45942">
    <property type="entry name" value="PROTEIN PHOSPATASE 3 REGULATORY SUBUNIT B ALPHA ISOFORM TYPE 1"/>
    <property type="match status" value="1"/>
</dbReference>
<keyword evidence="4" id="KW-0175">Coiled coil</keyword>
<evidence type="ECO:0000256" key="3">
    <source>
        <dbReference type="ARBA" id="ARBA00022837"/>
    </source>
</evidence>
<feature type="domain" description="EF-hand" evidence="6">
    <location>
        <begin position="3338"/>
        <end position="3373"/>
    </location>
</feature>
<sequence>MRPGSAPEKAGGDGRLRSEIFALRSPGEYSLPAPQVTPRSPAARQANQQLQFELGLTASVLRAAQNRLVQEREQRQIARIGEERALMAMKRARDEALHIEQEKVAEELHLAKAMHEQRLALEAELSRLENEQDVMQSQMQAEINAKEDALQAALDKIVRLEAELEVVNAKLAAATQSNEQLLAQKNAQAEAFKEERRSFVERVRALEIELKHEKEERVRERELAEDMRLADVSRGVDSMRSEAERLLEEEREKRVAHLQAVGVRRLLQKGLARGLSAWLEAHQEKQRRLRMLKAAGARLPRPRLVAGYQHWQSSWKSEQAKKANMTVEQRLAEYEMLCKGMQAELEKTKADLSETRRILEASEAEKFQMNASEAEKGAAEKEKRVEHQCQMAIRRLAKRELSRGWDTWQPMFIEHRRRKRLLQAASAKLTKPHLSACYANWKRDWEEERRVMATMPLKERLAAETEKRQKAEAELHDVRAELAKLRDEALTGNAQEAELQRRMKEKQEEEKEQRVAYLQQRALRRIGNQDIMRGWSAWQEQYLEKRRQLRVLAQAGMKLARPKLVASYVQWRTEWKVEQQILAKKSTKERLADEVQRREQLQVELERVKEELSLARKSSLMQGMSEKERQRQLEEEAAKEREKRIEHLSQMAARRMGKKEISMGFGAWAEMYYERQRQKRLLAAAGSKLAKPALSASYALWRAAWQDEQKQEASMTASEKIAAERAKHDVTLAELTKVRDELARAREAALNGTAREEELARQRAEEAEREKEKRVEHLSQMAARRLGKREIAMGFQTWSEMYYEAQRQKRVLAAAGAKIAKPKMAAGYTHWKHDWEFETQRNKTKSQKEIFAEERRALEAEVSKLRYELEKVRQAALDGTAREEELARQRAEQAAYEKEKRVEHLSQMAARRMGKKEIAMGFGAWAEMYYERQRQKRLLTAAGARLSKPKLAAGYAQWKRDWDDEMIASAQMTVSEQLAVELKKNAANDVEIAKLRAELARAREAAINGTAREEELARQRQEQAAFDKEKRVEHLTQMAARRMGKKEISRGFEAWSEMCYEAQRQKRLLAAAGSKLAKPALSSGYAHWKRDWQMEMTLVSKMSHKERLEAEQAKLANAEATISKLQVELSKAREAALNGTALENERRRQAEEQAAYEKEKRVEHLSQMAARRMGKKEISMGFEAWAEMYYERQRQKRLLTAAGARLSKPKLAAGYAQWKHDWEDEMKTAASMTLQERFDAQEKRIHEKDEELAKLRDEVARARESALNGTALDNERRRQAEEAAEREKEKRVEHLSQMAARRLGKKEIAMGFSTWSEMYYEAQRRKRLLLAAGAKIMKPKLVAGYTHWRMDWQSQIRADARLTDKQRLASEKARADLAEVNLRKATEALEALREAMESGNGREELLRQRAEQELAAEREKRIEHLSQMAARRMGKKEISMGFEAWAEMHYERQRQKRLLIAAGARLSKPKLAAGYAHWRADWQMEMRANSKMTMQEKLEAEKKKLEDALAEAAKLRIELGKARQAALSGTAKEDEMRRQMEERQAMEKEQRVQHLTQMAVRRMGKKEISRGFEAWADMYFELVRRKRLLAAAGSKLAKPKLSGSYSLWKKDWEDQVVSKTFDAQEEMMKHQAEVAAENRKKIAEQEQELVKLRKELARAREAALNGTALEDERRRQVEEQAAYEKEKRVEHLTQMAVRRLGKKGIAMAWESWAEAYYERLRQKRLLAAAGSKLAKPHLSSAYTQWKHDWEDEKQVSATMTLKQRLDLEQSNLAAVNAKLAKVEAELARAREAALNGTALENERRRQAEEAAEREKEKRVEHLSQMAARRMGKKEIAMGFSTWVDQYEREQRNKRLLLVAGAKLAKPKLSAGYAQWRQDWEAEIKAVATMTYKEQLDSMATKLANTEADLAQARVELKRARDAALNGTAREDEIRRQMEEKAEAAKQQRVEHLSQMAARRFGKKEIARGFETWADLCMEMQRRKRLLLAASIRLTKPKLAAGYAHWRADWFEEMGRLQSMTQAERLAEEAAKAEAQRKNYLESEAELSKVRAELSKLREAVANGDALEVERQRQREEQAINEREKRVEHLTQMAVRRLGKKGIAMAWESWAEAYFEGARCKRLLTAAAVKLAKPRLSGGYTQWKLDWEHEMKMQKKMTLKERFDQKEAQLNAANAELSRLRIEFERARQAALNGTAKEDELRRQMEEKAALEKEKRVEHLTQMAARRMGKKEISRGFGAWSEMCYEAQRQKRLLKAASSRLTKPALSAGYALWKSDWETEMAALKHMSQGEQLAIQISRAEAAEAEARRAREEMNRKLATAQRERDELIARLSELDGGLAARELEMARQLEEEKEKRIAHLQRMAARRIMQKDLSRGMSAWIDMWESKRRNERLLRAASSRLAKPKLAASYGHWSQDWAVEQAKKRTSAKAAVAQMASGSAVDAELKAMKQELEAARAAAARAGGAEEEYRQLALEEAAKEREKRVEHLTQMAVRRLGKKELSMGWQTWSEVYLEDLRRKRLLRAAASRLAKPKLSAGYLQWKHDWEAEMLAQSKMTLVEKYKAEKTKAEKYKAELEKTAAELLKAREAALNGNAKEDEMRRQLAEKEAAEKQKRIEHITQMAVKRLGKKEISRGWTTWSEKYYAEARNKRLLAAAASRLTKPRLVFMYTHWRKDWEMEAVQLSHNTHKHHAKHAKAKAELAEAEAKKLKLDMEKKLKTALAERDELLAKLSLFDGGTAKSELELKRQLEEEKEKRIAHLQRMAARRIMQKDLSRGMSAWIDMWSTKKRQQRLLLAAAVRLAKPKVVSAYMHWRVDWKTSTLNKTSRVLGTAEQQAAELAARNRALEAELSHFRVELARLRESTATGESDLARAQAARAVAEKEARVEHLTQVAARRLGRKDMARGWTAWADAYLLRARQKRLLANAALRLSKPKLVHSFMDWKHEWELDHVMKFKMTHKERFEIERRNRESVEGKLYKVEVESVQKQEELKKALEDARAASLEHLRQLKEALRQIAFEKDASATMKVRADEALETEKLAKAAEEQMKKQMREQADEAERRLAKLLADQRRQLELEAAAIRTELETQLEALRSRLSKAQAAASQASSYRMKSPESSRGPVTGEKSSLRSVQLMYDPNKSVVDQLREGLKKNNTRVLDLFRDMGGDDDGKISKKDFRDAFAIMGPDFPPQVVDNTFDYFDPDKSGYIEFQEFDKFLRRAASIMNAGAASGPSLDGPKPPPKVQVPSKGNGMGMGKLKAAGAAAKLLSKTSPLGSIATRAATPEVDPTDLEGAGRGDFQSNMKIRVDDFMKADSDGNTELDFDEFRSMRIERCAKDGLPEPTEKELKDLFYRLDLDDSGTVDLSEYVQYALREALKESKGRVLDLFQEWDKDKSGFIDREEFAMAMQRMNFKCSQADILKIFSDLDPDGTGQLDYRELNQSLRRSLRKKPKMAAETDAKKKPSPGVRR</sequence>
<feature type="region of interest" description="Disordered" evidence="5">
    <location>
        <begin position="619"/>
        <end position="644"/>
    </location>
</feature>
<feature type="compositionally biased region" description="Basic and acidic residues" evidence="5">
    <location>
        <begin position="625"/>
        <end position="644"/>
    </location>
</feature>
<keyword evidence="3" id="KW-0106">Calcium</keyword>
<feature type="coiled-coil region" evidence="4">
    <location>
        <begin position="1635"/>
        <end position="1662"/>
    </location>
</feature>
<keyword evidence="8" id="KW-1185">Reference proteome</keyword>
<evidence type="ECO:0000256" key="1">
    <source>
        <dbReference type="ARBA" id="ARBA00022723"/>
    </source>
</evidence>
<feature type="coiled-coil region" evidence="4">
    <location>
        <begin position="841"/>
        <end position="875"/>
    </location>
</feature>
<feature type="region of interest" description="Disordered" evidence="5">
    <location>
        <begin position="3442"/>
        <end position="3465"/>
    </location>
</feature>